<keyword evidence="4" id="KW-1003">Cell membrane</keyword>
<feature type="transmembrane region" description="Helical" evidence="9">
    <location>
        <begin position="178"/>
        <end position="199"/>
    </location>
</feature>
<organism evidence="11 12">
    <name type="scientific">Fusarium oxysporum NRRL 32931</name>
    <dbReference type="NCBI Taxonomy" id="660029"/>
    <lineage>
        <taxon>Eukaryota</taxon>
        <taxon>Fungi</taxon>
        <taxon>Dikarya</taxon>
        <taxon>Ascomycota</taxon>
        <taxon>Pezizomycotina</taxon>
        <taxon>Sordariomycetes</taxon>
        <taxon>Hypocreomycetidae</taxon>
        <taxon>Hypocreales</taxon>
        <taxon>Nectriaceae</taxon>
        <taxon>Fusarium</taxon>
        <taxon>Fusarium oxysporum species complex</taxon>
    </lineage>
</organism>
<keyword evidence="7 9" id="KW-0472">Membrane</keyword>
<name>W9HFX6_FUSOX</name>
<feature type="transmembrane region" description="Helical" evidence="9">
    <location>
        <begin position="389"/>
        <end position="416"/>
    </location>
</feature>
<feature type="transmembrane region" description="Helical" evidence="9">
    <location>
        <begin position="457"/>
        <end position="480"/>
    </location>
</feature>
<keyword evidence="8" id="KW-0325">Glycoprotein</keyword>
<dbReference type="InterPro" id="IPR020846">
    <property type="entry name" value="MFS_dom"/>
</dbReference>
<dbReference type="OrthoDB" id="4426556at2759"/>
<evidence type="ECO:0000256" key="2">
    <source>
        <dbReference type="ARBA" id="ARBA00004236"/>
    </source>
</evidence>
<evidence type="ECO:0000259" key="10">
    <source>
        <dbReference type="PROSITE" id="PS50850"/>
    </source>
</evidence>
<dbReference type="HOGENOM" id="CLU_008455_0_5_1"/>
<comment type="subcellular location">
    <subcellularLocation>
        <location evidence="2">Cell membrane</location>
    </subcellularLocation>
    <subcellularLocation>
        <location evidence="1">Membrane</location>
        <topology evidence="1">Multi-pass membrane protein</topology>
    </subcellularLocation>
</comment>
<comment type="similarity">
    <text evidence="3">Belongs to the major facilitator superfamily.</text>
</comment>
<gene>
    <name evidence="11" type="ORF">FOYG_16955</name>
</gene>
<evidence type="ECO:0000256" key="7">
    <source>
        <dbReference type="ARBA" id="ARBA00023136"/>
    </source>
</evidence>
<feature type="transmembrane region" description="Helical" evidence="9">
    <location>
        <begin position="319"/>
        <end position="343"/>
    </location>
</feature>
<evidence type="ECO:0000256" key="3">
    <source>
        <dbReference type="ARBA" id="ARBA00008335"/>
    </source>
</evidence>
<dbReference type="Pfam" id="PF07690">
    <property type="entry name" value="MFS_1"/>
    <property type="match status" value="1"/>
</dbReference>
<keyword evidence="6 9" id="KW-1133">Transmembrane helix</keyword>
<dbReference type="AlphaFoldDB" id="W9HFX6"/>
<dbReference type="Gene3D" id="1.20.1250.20">
    <property type="entry name" value="MFS general substrate transporter like domains"/>
    <property type="match status" value="1"/>
</dbReference>
<evidence type="ECO:0000256" key="4">
    <source>
        <dbReference type="ARBA" id="ARBA00022475"/>
    </source>
</evidence>
<dbReference type="EMBL" id="JH717853">
    <property type="protein sequence ID" value="EWY79890.1"/>
    <property type="molecule type" value="Genomic_DNA"/>
</dbReference>
<feature type="transmembrane region" description="Helical" evidence="9">
    <location>
        <begin position="363"/>
        <end position="383"/>
    </location>
</feature>
<feature type="transmembrane region" description="Helical" evidence="9">
    <location>
        <begin position="205"/>
        <end position="225"/>
    </location>
</feature>
<feature type="transmembrane region" description="Helical" evidence="9">
    <location>
        <begin position="86"/>
        <end position="104"/>
    </location>
</feature>
<dbReference type="InterPro" id="IPR036259">
    <property type="entry name" value="MFS_trans_sf"/>
</dbReference>
<protein>
    <recommendedName>
        <fullName evidence="10">Major facilitator superfamily (MFS) profile domain-containing protein</fullName>
    </recommendedName>
</protein>
<feature type="transmembrane region" description="Helical" evidence="9">
    <location>
        <begin position="273"/>
        <end position="299"/>
    </location>
</feature>
<evidence type="ECO:0000313" key="12">
    <source>
        <dbReference type="Proteomes" id="UP000030753"/>
    </source>
</evidence>
<keyword evidence="5 9" id="KW-0812">Transmembrane</keyword>
<dbReference type="GO" id="GO:0022857">
    <property type="term" value="F:transmembrane transporter activity"/>
    <property type="evidence" value="ECO:0007669"/>
    <property type="project" value="InterPro"/>
</dbReference>
<feature type="transmembrane region" description="Helical" evidence="9">
    <location>
        <begin position="423"/>
        <end position="445"/>
    </location>
</feature>
<dbReference type="Proteomes" id="UP000030753">
    <property type="component" value="Unassembled WGS sequence"/>
</dbReference>
<dbReference type="FunFam" id="1.20.1250.20:FF:000082">
    <property type="entry name" value="MFS multidrug transporter, putative"/>
    <property type="match status" value="1"/>
</dbReference>
<evidence type="ECO:0000256" key="5">
    <source>
        <dbReference type="ARBA" id="ARBA00022692"/>
    </source>
</evidence>
<feature type="domain" description="Major facilitator superfamily (MFS) profile" evidence="10">
    <location>
        <begin position="47"/>
        <end position="484"/>
    </location>
</feature>
<evidence type="ECO:0000256" key="9">
    <source>
        <dbReference type="SAM" id="Phobius"/>
    </source>
</evidence>
<dbReference type="PANTHER" id="PTHR23502">
    <property type="entry name" value="MAJOR FACILITATOR SUPERFAMILY"/>
    <property type="match status" value="1"/>
</dbReference>
<dbReference type="PROSITE" id="PS50850">
    <property type="entry name" value="MFS"/>
    <property type="match status" value="1"/>
</dbReference>
<dbReference type="PANTHER" id="PTHR23502:SF52">
    <property type="entry name" value="MULTIDRUG TRANSPORTER, PUTATIVE (AFU_ORTHOLOGUE AFUA_2G17730)-RELATED"/>
    <property type="match status" value="1"/>
</dbReference>
<feature type="transmembrane region" description="Helical" evidence="9">
    <location>
        <begin position="145"/>
        <end position="166"/>
    </location>
</feature>
<dbReference type="SUPFAM" id="SSF103473">
    <property type="entry name" value="MFS general substrate transporter"/>
    <property type="match status" value="1"/>
</dbReference>
<proteinExistence type="inferred from homology"/>
<dbReference type="GO" id="GO:0005886">
    <property type="term" value="C:plasma membrane"/>
    <property type="evidence" value="ECO:0007669"/>
    <property type="project" value="UniProtKB-SubCell"/>
</dbReference>
<evidence type="ECO:0000256" key="6">
    <source>
        <dbReference type="ARBA" id="ARBA00022989"/>
    </source>
</evidence>
<evidence type="ECO:0000313" key="11">
    <source>
        <dbReference type="EMBL" id="EWY79890.1"/>
    </source>
</evidence>
<evidence type="ECO:0000256" key="8">
    <source>
        <dbReference type="ARBA" id="ARBA00023180"/>
    </source>
</evidence>
<evidence type="ECO:0000256" key="1">
    <source>
        <dbReference type="ARBA" id="ARBA00004141"/>
    </source>
</evidence>
<dbReference type="InterPro" id="IPR011701">
    <property type="entry name" value="MFS"/>
</dbReference>
<sequence>MTHDLTYASDEGTSNDYPQERQAFIQWNGPNDPENPYNWSLKKKRLVIGLGLFATFISMMNGSIITTAHEAINEEFHISDANFPHSYWPLTSWALGGALFSIMLLPVMEDFGTRRVFLTIYMIFLCFLIPVGLAPNFTTLIITRFFSGGCVAILGNSVAGIISNVLRTDRERTVPNALFITTYLVSSSLGPIIGASIFQFLDWRWIGYIELIWTGAFFPIFILALPETRGSAILTARARQQRKKGEGYETYSEQELESKSVVQAIWTSVQRPLYLLCTETVVFVATLWASFSLGVVYIFTQSVEQVFNGLYGWGAVKGGYIQTAIVIGELLGFVLCWRTDFLYYASASRNTEIPGKPVPEARLYAAVIGGFIGVTGGMFTYAWTSFSSIHWIVPAVGICMVGMGTTAVVVSMINYLIDAYSHYAGSALGAVTLGENLGVAFLPLAASSMYTNLGFQWASSLLGFISLVLAATPIAMFIWGKEIRARSPFMKSAAIESTA</sequence>
<accession>W9HFX6</accession>
<feature type="transmembrane region" description="Helical" evidence="9">
    <location>
        <begin position="116"/>
        <end position="133"/>
    </location>
</feature>
<reference evidence="11 12" key="1">
    <citation type="submission" date="2011-06" db="EMBL/GenBank/DDBJ databases">
        <title>The Genome Sequence of Fusarium oxysporum FOSC 3-a.</title>
        <authorList>
            <consortium name="The Broad Institute Genome Sequencing Platform"/>
            <person name="Ma L.-J."/>
            <person name="Gale L.R."/>
            <person name="Schwartz D.C."/>
            <person name="Zhou S."/>
            <person name="Corby-Kistler H."/>
            <person name="Young S.K."/>
            <person name="Zeng Q."/>
            <person name="Gargeya S."/>
            <person name="Fitzgerald M."/>
            <person name="Haas B."/>
            <person name="Abouelleil A."/>
            <person name="Alvarado L."/>
            <person name="Arachchi H.M."/>
            <person name="Berlin A."/>
            <person name="Brown A."/>
            <person name="Chapman S.B."/>
            <person name="Chen Z."/>
            <person name="Dunbar C."/>
            <person name="Freedman E."/>
            <person name="Gearin G."/>
            <person name="Gellesch M."/>
            <person name="Goldberg J."/>
            <person name="Griggs A."/>
            <person name="Gujja S."/>
            <person name="Heiman D."/>
            <person name="Howarth C."/>
            <person name="Larson L."/>
            <person name="Lui A."/>
            <person name="MacDonald P.J.P."/>
            <person name="Mehta T."/>
            <person name="Montmayeur A."/>
            <person name="Murphy C."/>
            <person name="Neiman D."/>
            <person name="Pearson M."/>
            <person name="Priest M."/>
            <person name="Roberts A."/>
            <person name="Saif S."/>
            <person name="Shea T."/>
            <person name="Shenoy N."/>
            <person name="Sisk P."/>
            <person name="Stolte C."/>
            <person name="Sykes S."/>
            <person name="Wortman J."/>
            <person name="Nusbaum C."/>
            <person name="Birren B."/>
        </authorList>
    </citation>
    <scope>NUCLEOTIDE SEQUENCE [LARGE SCALE GENOMIC DNA]</scope>
    <source>
        <strain evidence="12">FOSC 3-a</strain>
    </source>
</reference>
<feature type="transmembrane region" description="Helical" evidence="9">
    <location>
        <begin position="46"/>
        <end position="66"/>
    </location>
</feature>